<dbReference type="Proteomes" id="UP000319204">
    <property type="component" value="Unassembled WGS sequence"/>
</dbReference>
<organism evidence="2 3">
    <name type="scientific">Flagellimonas hadalis</name>
    <dbReference type="NCBI Taxonomy" id="2597517"/>
    <lineage>
        <taxon>Bacteria</taxon>
        <taxon>Pseudomonadati</taxon>
        <taxon>Bacteroidota</taxon>
        <taxon>Flavobacteriia</taxon>
        <taxon>Flavobacteriales</taxon>
        <taxon>Flavobacteriaceae</taxon>
        <taxon>Flagellimonas</taxon>
    </lineage>
</organism>
<feature type="coiled-coil region" evidence="1">
    <location>
        <begin position="126"/>
        <end position="153"/>
    </location>
</feature>
<gene>
    <name evidence="2" type="ORF">FOT42_000275</name>
</gene>
<evidence type="ECO:0000313" key="3">
    <source>
        <dbReference type="Proteomes" id="UP000319204"/>
    </source>
</evidence>
<dbReference type="AlphaFoldDB" id="A0A5N5J622"/>
<protein>
    <submittedName>
        <fullName evidence="2">Uncharacterized protein</fullName>
    </submittedName>
</protein>
<dbReference type="RefSeq" id="WP_151888577.1">
    <property type="nucleotide sequence ID" value="NZ_VNIK02000001.1"/>
</dbReference>
<dbReference type="OrthoDB" id="1430572at2"/>
<dbReference type="EMBL" id="VNIK02000001">
    <property type="protein sequence ID" value="KAB5491420.1"/>
    <property type="molecule type" value="Genomic_DNA"/>
</dbReference>
<comment type="caution">
    <text evidence="2">The sequence shown here is derived from an EMBL/GenBank/DDBJ whole genome shotgun (WGS) entry which is preliminary data.</text>
</comment>
<name>A0A5N5J622_9FLAO</name>
<keyword evidence="3" id="KW-1185">Reference proteome</keyword>
<evidence type="ECO:0000256" key="1">
    <source>
        <dbReference type="SAM" id="Coils"/>
    </source>
</evidence>
<keyword evidence="1" id="KW-0175">Coiled coil</keyword>
<accession>A0A5N5J622</accession>
<reference evidence="2" key="1">
    <citation type="submission" date="2019-10" db="EMBL/GenBank/DDBJ databases">
        <title>Muricauda hadale sp. nov., a piezophilic bacterium isolated from hadopelagic water of the Mariana Trench.</title>
        <authorList>
            <person name="Wei Y."/>
        </authorList>
    </citation>
    <scope>NUCLEOTIDE SEQUENCE [LARGE SCALE GENOMIC DNA]</scope>
    <source>
        <strain evidence="2">MT-229</strain>
    </source>
</reference>
<sequence>MGFTKLTEDYLPGFIYVVDRIIEEEYDLDYKEIADKETKNGEIVVPRSIDRAFELRRKLVDGWEGIEQRPGRPQKKTLDVLVAFLENSPKLSFLEYCIEYKDNIEAHFVLNRPDKNWVDALFGKSRGRVREKIAAMEDKREELMDVLDNYTLEELKQVLGPRAKEQLALLLEEWKSDELAPFFENILEQRIKKLENKISASKRLQRRLGILSLLFLPQDDELNFEDDFFTAIEEYQLDVSNGTGMEEPLMDIISKFSGQ</sequence>
<evidence type="ECO:0000313" key="2">
    <source>
        <dbReference type="EMBL" id="KAB5491420.1"/>
    </source>
</evidence>
<proteinExistence type="predicted"/>